<comment type="caution">
    <text evidence="1">The sequence shown here is derived from an EMBL/GenBank/DDBJ whole genome shotgun (WGS) entry which is preliminary data.</text>
</comment>
<accession>A0A552A849</accession>
<organism evidence="1 2">
    <name type="scientific">Microcystis aeruginosa Ma_OC_H_19870700_S124</name>
    <dbReference type="NCBI Taxonomy" id="2486262"/>
    <lineage>
        <taxon>Bacteria</taxon>
        <taxon>Bacillati</taxon>
        <taxon>Cyanobacteriota</taxon>
        <taxon>Cyanophyceae</taxon>
        <taxon>Oscillatoriophycideae</taxon>
        <taxon>Chroococcales</taxon>
        <taxon>Microcystaceae</taxon>
        <taxon>Microcystis</taxon>
    </lineage>
</organism>
<dbReference type="AlphaFoldDB" id="A0A552A849"/>
<evidence type="ECO:0000313" key="2">
    <source>
        <dbReference type="Proteomes" id="UP000316280"/>
    </source>
</evidence>
<sequence>MTRITRLDCQHTEFIPERLQPGVLYVSKRYSTASHLCCCGCGQEVVTPLKPSKWKLSEKGGTASLWPSIGNWSFPCQSHYIIRDGRIVWAKQFSKRQIALVQSQDLLATQTLYAPRPVGLVAFIARALVRIKEDFAKFWRIPK</sequence>
<protein>
    <submittedName>
        <fullName evidence="1">Uncharacterized protein</fullName>
    </submittedName>
</protein>
<reference evidence="1 2" key="1">
    <citation type="submission" date="2019-01" db="EMBL/GenBank/DDBJ databases">
        <title>Coherence of Microcystis species and biogeography revealed through population genomics.</title>
        <authorList>
            <person name="Perez-Carrascal O.M."/>
            <person name="Terrat Y."/>
            <person name="Giani A."/>
            <person name="Fortin N."/>
            <person name="Tromas N."/>
            <person name="Shapiro B.J."/>
        </authorList>
    </citation>
    <scope>NUCLEOTIDE SEQUENCE [LARGE SCALE GENOMIC DNA]</scope>
    <source>
        <strain evidence="1">Ma_OC_H_19870700_S124</strain>
    </source>
</reference>
<dbReference type="EMBL" id="SFBR01000207">
    <property type="protein sequence ID" value="TRT81636.1"/>
    <property type="molecule type" value="Genomic_DNA"/>
</dbReference>
<dbReference type="Pfam" id="PF20137">
    <property type="entry name" value="BubE"/>
    <property type="match status" value="1"/>
</dbReference>
<dbReference type="Proteomes" id="UP000316280">
    <property type="component" value="Unassembled WGS sequence"/>
</dbReference>
<evidence type="ECO:0000313" key="1">
    <source>
        <dbReference type="EMBL" id="TRT81636.1"/>
    </source>
</evidence>
<name>A0A552A849_MICAE</name>
<dbReference type="InterPro" id="IPR045384">
    <property type="entry name" value="DUF6527"/>
</dbReference>
<gene>
    <name evidence="1" type="ORF">EWV63_21660</name>
</gene>
<proteinExistence type="predicted"/>